<dbReference type="InParanoid" id="E9GHD8"/>
<proteinExistence type="predicted"/>
<evidence type="ECO:0000313" key="2">
    <source>
        <dbReference type="Proteomes" id="UP000000305"/>
    </source>
</evidence>
<gene>
    <name evidence="1" type="ORF">DAPPUDRAFT_317935</name>
</gene>
<dbReference type="Proteomes" id="UP000000305">
    <property type="component" value="Unassembled WGS sequence"/>
</dbReference>
<dbReference type="EMBL" id="GL732544">
    <property type="protein sequence ID" value="EFX81198.1"/>
    <property type="molecule type" value="Genomic_DNA"/>
</dbReference>
<dbReference type="PANTHER" id="PTHR33053:SF9">
    <property type="entry name" value="AGAP000105-PA"/>
    <property type="match status" value="1"/>
</dbReference>
<reference evidence="1 2" key="1">
    <citation type="journal article" date="2011" name="Science">
        <title>The ecoresponsive genome of Daphnia pulex.</title>
        <authorList>
            <person name="Colbourne J.K."/>
            <person name="Pfrender M.E."/>
            <person name="Gilbert D."/>
            <person name="Thomas W.K."/>
            <person name="Tucker A."/>
            <person name="Oakley T.H."/>
            <person name="Tokishita S."/>
            <person name="Aerts A."/>
            <person name="Arnold G.J."/>
            <person name="Basu M.K."/>
            <person name="Bauer D.J."/>
            <person name="Caceres C.E."/>
            <person name="Carmel L."/>
            <person name="Casola C."/>
            <person name="Choi J.H."/>
            <person name="Detter J.C."/>
            <person name="Dong Q."/>
            <person name="Dusheyko S."/>
            <person name="Eads B.D."/>
            <person name="Frohlich T."/>
            <person name="Geiler-Samerotte K.A."/>
            <person name="Gerlach D."/>
            <person name="Hatcher P."/>
            <person name="Jogdeo S."/>
            <person name="Krijgsveld J."/>
            <person name="Kriventseva E.V."/>
            <person name="Kultz D."/>
            <person name="Laforsch C."/>
            <person name="Lindquist E."/>
            <person name="Lopez J."/>
            <person name="Manak J.R."/>
            <person name="Muller J."/>
            <person name="Pangilinan J."/>
            <person name="Patwardhan R.P."/>
            <person name="Pitluck S."/>
            <person name="Pritham E.J."/>
            <person name="Rechtsteiner A."/>
            <person name="Rho M."/>
            <person name="Rogozin I.B."/>
            <person name="Sakarya O."/>
            <person name="Salamov A."/>
            <person name="Schaack S."/>
            <person name="Shapiro H."/>
            <person name="Shiga Y."/>
            <person name="Skalitzky C."/>
            <person name="Smith Z."/>
            <person name="Souvorov A."/>
            <person name="Sung W."/>
            <person name="Tang Z."/>
            <person name="Tsuchiya D."/>
            <person name="Tu H."/>
            <person name="Vos H."/>
            <person name="Wang M."/>
            <person name="Wolf Y.I."/>
            <person name="Yamagata H."/>
            <person name="Yamada T."/>
            <person name="Ye Y."/>
            <person name="Shaw J.R."/>
            <person name="Andrews J."/>
            <person name="Crease T.J."/>
            <person name="Tang H."/>
            <person name="Lucas S.M."/>
            <person name="Robertson H.M."/>
            <person name="Bork P."/>
            <person name="Koonin E.V."/>
            <person name="Zdobnov E.M."/>
            <person name="Grigoriev I.V."/>
            <person name="Lynch M."/>
            <person name="Boore J.L."/>
        </authorList>
    </citation>
    <scope>NUCLEOTIDE SEQUENCE [LARGE SCALE GENOMIC DNA]</scope>
</reference>
<organism evidence="1 2">
    <name type="scientific">Daphnia pulex</name>
    <name type="common">Water flea</name>
    <dbReference type="NCBI Taxonomy" id="6669"/>
    <lineage>
        <taxon>Eukaryota</taxon>
        <taxon>Metazoa</taxon>
        <taxon>Ecdysozoa</taxon>
        <taxon>Arthropoda</taxon>
        <taxon>Crustacea</taxon>
        <taxon>Branchiopoda</taxon>
        <taxon>Diplostraca</taxon>
        <taxon>Cladocera</taxon>
        <taxon>Anomopoda</taxon>
        <taxon>Daphniidae</taxon>
        <taxon>Daphnia</taxon>
    </lineage>
</organism>
<protein>
    <submittedName>
        <fullName evidence="1">Uncharacterized protein</fullName>
    </submittedName>
</protein>
<name>E9GHD8_DAPPU</name>
<evidence type="ECO:0000313" key="1">
    <source>
        <dbReference type="EMBL" id="EFX81198.1"/>
    </source>
</evidence>
<dbReference type="PANTHER" id="PTHR33053">
    <property type="entry name" value="PROTEIN, PUTATIVE-RELATED"/>
    <property type="match status" value="1"/>
</dbReference>
<sequence>MRSYLKRTKGHTGYWACDRCIQRGQIINRTVLYRDVNVSSRTNVNFVNYHVNDFSDDEHVKDPTDISPFVKINFPMVTGFIIDPMHASIEGALGRRLEGFVFVVGEGKLSSQKIDEADMRIMFFRECRPYEFNRYVGKLSTCKNYKIHVKRNILYYLLYLLFKGILEDHDLEHVMRLQYGMLLLGSFDKKPVSQSTL</sequence>
<keyword evidence="2" id="KW-1185">Reference proteome</keyword>
<dbReference type="PhylomeDB" id="E9GHD8"/>
<dbReference type="HOGENOM" id="CLU_1385449_0_0_1"/>
<accession>E9GHD8</accession>
<dbReference type="KEGG" id="dpx:DAPPUDRAFT_317935"/>
<dbReference type="AlphaFoldDB" id="E9GHD8"/>
<dbReference type="OrthoDB" id="6765063at2759"/>